<evidence type="ECO:0000313" key="3">
    <source>
        <dbReference type="Proteomes" id="UP000265816"/>
    </source>
</evidence>
<dbReference type="AlphaFoldDB" id="A0A398BGT4"/>
<comment type="caution">
    <text evidence="2">The sequence shown here is derived from an EMBL/GenBank/DDBJ whole genome shotgun (WGS) entry which is preliminary data.</text>
</comment>
<gene>
    <name evidence="2" type="ORF">D1970_03315</name>
</gene>
<evidence type="ECO:0000313" key="2">
    <source>
        <dbReference type="EMBL" id="RID87878.1"/>
    </source>
</evidence>
<dbReference type="RefSeq" id="WP_119111450.1">
    <property type="nucleotide sequence ID" value="NZ_CBCSEO010000001.1"/>
</dbReference>
<evidence type="ECO:0008006" key="4">
    <source>
        <dbReference type="Google" id="ProtNLM"/>
    </source>
</evidence>
<keyword evidence="3" id="KW-1185">Reference proteome</keyword>
<dbReference type="EMBL" id="QWVT01000008">
    <property type="protein sequence ID" value="RID87878.1"/>
    <property type="molecule type" value="Genomic_DNA"/>
</dbReference>
<reference evidence="2 3" key="1">
    <citation type="submission" date="2018-08" db="EMBL/GenBank/DDBJ databases">
        <title>Bacillus jemisoniae sp. nov., Bacillus chryseoplanitiae sp. nov., Bacillus resnikiae sp. nov., and Bacillus frankliniae sp. nov., isolated from Viking spacecraft and associated surfaces.</title>
        <authorList>
            <person name="Seuylemezian A."/>
            <person name="Vaishampayan P."/>
        </authorList>
    </citation>
    <scope>NUCLEOTIDE SEQUENCE [LARGE SCALE GENOMIC DNA]</scope>
    <source>
        <strain evidence="2 3">JJ-247</strain>
    </source>
</reference>
<dbReference type="InterPro" id="IPR025953">
    <property type="entry name" value="YlbD_coat"/>
</dbReference>
<dbReference type="Pfam" id="PF14071">
    <property type="entry name" value="YlbD_coat"/>
    <property type="match status" value="1"/>
</dbReference>
<accession>A0A398BGT4</accession>
<proteinExistence type="predicted"/>
<evidence type="ECO:0000256" key="1">
    <source>
        <dbReference type="SAM" id="MobiDB-lite"/>
    </source>
</evidence>
<feature type="region of interest" description="Disordered" evidence="1">
    <location>
        <begin position="108"/>
        <end position="133"/>
    </location>
</feature>
<sequence>MEKKKKLHPSVQKFKEFVALNPQIAKEVKSGNATWQDLFEEWYLLGEEDTRWDAYRGERKEQPVVENKKDWMSQVMGAIKNLDPDQVQGQISNLSQAISAVQSVLTQFQGKGSGGAPGQMKNSPQHPFSFRKD</sequence>
<protein>
    <recommendedName>
        <fullName evidence="4">Cytosolic protein</fullName>
    </recommendedName>
</protein>
<dbReference type="Proteomes" id="UP000265816">
    <property type="component" value="Unassembled WGS sequence"/>
</dbReference>
<organism evidence="2 3">
    <name type="scientific">Mesobacillus zeae</name>
    <dbReference type="NCBI Taxonomy" id="1917180"/>
    <lineage>
        <taxon>Bacteria</taxon>
        <taxon>Bacillati</taxon>
        <taxon>Bacillota</taxon>
        <taxon>Bacilli</taxon>
        <taxon>Bacillales</taxon>
        <taxon>Bacillaceae</taxon>
        <taxon>Mesobacillus</taxon>
    </lineage>
</organism>
<name>A0A398BGT4_9BACI</name>
<dbReference type="OrthoDB" id="1655540at2"/>